<name>A0A939K1R8_9BACT</name>
<comment type="caution">
    <text evidence="6">The sequence shown here is derived from an EMBL/GenBank/DDBJ whole genome shotgun (WGS) entry which is preliminary data.</text>
</comment>
<dbReference type="PANTHER" id="PTHR11365:SF23">
    <property type="entry name" value="HYPOTHETICAL 5-OXOPROLINASE (EUROFUNG)-RELATED"/>
    <property type="match status" value="1"/>
</dbReference>
<dbReference type="GO" id="GO:0005829">
    <property type="term" value="C:cytosol"/>
    <property type="evidence" value="ECO:0007669"/>
    <property type="project" value="TreeGrafter"/>
</dbReference>
<dbReference type="Pfam" id="PF01968">
    <property type="entry name" value="Hydantoinase_A"/>
    <property type="match status" value="1"/>
</dbReference>
<evidence type="ECO:0000259" key="3">
    <source>
        <dbReference type="Pfam" id="PF01968"/>
    </source>
</evidence>
<evidence type="ECO:0000313" key="6">
    <source>
        <dbReference type="EMBL" id="MBO0933341.1"/>
    </source>
</evidence>
<organism evidence="6 7">
    <name type="scientific">Fibrella aquatilis</name>
    <dbReference type="NCBI Taxonomy" id="2817059"/>
    <lineage>
        <taxon>Bacteria</taxon>
        <taxon>Pseudomonadati</taxon>
        <taxon>Bacteroidota</taxon>
        <taxon>Cytophagia</taxon>
        <taxon>Cytophagales</taxon>
        <taxon>Spirosomataceae</taxon>
        <taxon>Fibrella</taxon>
    </lineage>
</organism>
<dbReference type="Pfam" id="PF02538">
    <property type="entry name" value="Hydantoinase_B"/>
    <property type="match status" value="1"/>
</dbReference>
<dbReference type="Proteomes" id="UP000664795">
    <property type="component" value="Unassembled WGS sequence"/>
</dbReference>
<evidence type="ECO:0000256" key="2">
    <source>
        <dbReference type="SAM" id="MobiDB-lite"/>
    </source>
</evidence>
<proteinExistence type="inferred from homology"/>
<feature type="domain" description="Hydantoinase/oxoprolinase N-terminal" evidence="5">
    <location>
        <begin position="93"/>
        <end position="239"/>
    </location>
</feature>
<evidence type="ECO:0000256" key="1">
    <source>
        <dbReference type="ARBA" id="ARBA00010403"/>
    </source>
</evidence>
<sequence>MWQIWIDTGGTFTDGLARAPIGTLHRTKVLSSARLRGQLINGQLQAAWLTAPIFDGYTLRVVEADETFTIQSLSVTGELVVKQEGFPNHTLLTVELFTGEEAPVLATRLLTQTPLNQPFPVLEMRLGTTKGTNALLERRGGRVALLVTEGFRDLLVIGTQQRPNLFQLAIPPAEVLYETVLEVPERMTADGTELAQLTDEAITHIVAQLGEINPDAVAISLLNAYQNPAHERQLADAITAAGFQFVTYSTALSTAPGYVARTQTAVANAYLMPVLRTYLANIQTQLGGHQVRVMTSAGGLVRADLFQPKDSLLSGPAGGVIGAASVAPQEAILTLDMGGTSTDVARIEHGQPDYRFSTPIGPFELQLPSLAIETVAAGGGSVCWFDGVAGQLRVGPQSAGASPGPACYGATPSGAVPLLTITDVNLLLGKLHPRQFGIPIFPEKAQAALEAVVEQIALTTGQKMPLDELLRGFERIADETMAGAIRKISVARGFDPAQYSLLVFGGAGGLHGCAVAELLGMRRLFLPFDGGLLSAYGMGQAKVERMAIQYILKPLASFNRGQLESIFDEPEQNAWHQLIDEMPNGIGKVTYRYWLHLRFVGQQTALDIECDDAYFQDDDIYTVSFLAKTFRQEYRKLYGYAPTNQPIEVESVRVRVSTVLDNVPSQTIPLQPRPAVPAFQTDQYPDYDWTQLQPGDTFSGPALLLNTTSSVFVEEGWSVAIQADRTARIEWTSTAETQRQSVDNEVIQLELFTQRFRAIAEEMGAQLQRTAFSVNVKERLDFSCALLDADARLVANAPHIPVHLGSLGVCARLVLAKLAQDGTPLGPGDVAITNHPAYGGSHLPDVTLLQGVYSADNQVAGPQLIGYVINRAHHAEIGGKTPGSMPPDATSLMEEGVVLEPQFIVRQGVFLWENGLSDLFTQAPYPTRALAENRADLEAALASLRAGETALQTLAQAHGIETVHRYMGRLQQSATEAIRAVLASHEGQEFSTTESLDDGHQICTRLIVSNKRLTIDFRGTSGVHPNNLNANVSILHSAVLYVLRLWVAQDIPLNEGLMTPVELVLPESSFLNPIFSAKPAECPAVVGGNTEVSQRLVDTLLKALGLAACSQGTMNNFLFGNDTLGYYETIGGGAGAVRGMAGRSGVHQHMTNTKLTDPETLERRYPVRLWRFSLRPHSGGAGRWRGGDGLIREIEFLTPMQVTLLSQHRVQAPYGLNGGQAGAIGYQTLISPNGKEETLPGIFTRQMLPNERIRLETPGGGGVGGEQPSPSLT</sequence>
<feature type="domain" description="Hydantoinase B/oxoprolinase" evidence="4">
    <location>
        <begin position="747"/>
        <end position="1264"/>
    </location>
</feature>
<evidence type="ECO:0000313" key="7">
    <source>
        <dbReference type="Proteomes" id="UP000664795"/>
    </source>
</evidence>
<dbReference type="InterPro" id="IPR003692">
    <property type="entry name" value="Hydantoinase_B"/>
</dbReference>
<accession>A0A939K1R8</accession>
<feature type="domain" description="Hydantoinase A/oxoprolinase" evidence="3">
    <location>
        <begin position="261"/>
        <end position="545"/>
    </location>
</feature>
<reference evidence="6 7" key="1">
    <citation type="submission" date="2021-03" db="EMBL/GenBank/DDBJ databases">
        <title>Fibrella sp. HMF5036 genome sequencing and assembly.</title>
        <authorList>
            <person name="Kang H."/>
            <person name="Kim H."/>
            <person name="Bae S."/>
            <person name="Joh K."/>
        </authorList>
    </citation>
    <scope>NUCLEOTIDE SEQUENCE [LARGE SCALE GENOMIC DNA]</scope>
    <source>
        <strain evidence="6 7">HMF5036</strain>
    </source>
</reference>
<gene>
    <name evidence="6" type="ORF">J2I48_20190</name>
</gene>
<dbReference type="GO" id="GO:0006749">
    <property type="term" value="P:glutathione metabolic process"/>
    <property type="evidence" value="ECO:0007669"/>
    <property type="project" value="TreeGrafter"/>
</dbReference>
<evidence type="ECO:0000259" key="4">
    <source>
        <dbReference type="Pfam" id="PF02538"/>
    </source>
</evidence>
<feature type="region of interest" description="Disordered" evidence="2">
    <location>
        <begin position="1254"/>
        <end position="1273"/>
    </location>
</feature>
<dbReference type="GO" id="GO:0017168">
    <property type="term" value="F:5-oxoprolinase (ATP-hydrolyzing) activity"/>
    <property type="evidence" value="ECO:0007669"/>
    <property type="project" value="TreeGrafter"/>
</dbReference>
<dbReference type="InterPro" id="IPR045079">
    <property type="entry name" value="Oxoprolinase-like"/>
</dbReference>
<dbReference type="RefSeq" id="WP_207337308.1">
    <property type="nucleotide sequence ID" value="NZ_JAFMYU010000019.1"/>
</dbReference>
<protein>
    <submittedName>
        <fullName evidence="6">Hydantoinase B/oxoprolinase family protein</fullName>
    </submittedName>
</protein>
<dbReference type="InterPro" id="IPR008040">
    <property type="entry name" value="Hydant_A_N"/>
</dbReference>
<dbReference type="AlphaFoldDB" id="A0A939K1R8"/>
<dbReference type="EMBL" id="JAFMYU010000019">
    <property type="protein sequence ID" value="MBO0933341.1"/>
    <property type="molecule type" value="Genomic_DNA"/>
</dbReference>
<keyword evidence="7" id="KW-1185">Reference proteome</keyword>
<dbReference type="InterPro" id="IPR002821">
    <property type="entry name" value="Hydantoinase_A"/>
</dbReference>
<dbReference type="Pfam" id="PF05378">
    <property type="entry name" value="Hydant_A_N"/>
    <property type="match status" value="1"/>
</dbReference>
<evidence type="ECO:0000259" key="5">
    <source>
        <dbReference type="Pfam" id="PF05378"/>
    </source>
</evidence>
<dbReference type="PANTHER" id="PTHR11365">
    <property type="entry name" value="5-OXOPROLINASE RELATED"/>
    <property type="match status" value="1"/>
</dbReference>
<comment type="similarity">
    <text evidence="1">Belongs to the oxoprolinase family.</text>
</comment>